<dbReference type="Proteomes" id="UP000886812">
    <property type="component" value="Unassembled WGS sequence"/>
</dbReference>
<dbReference type="NCBIfam" id="TIGR00442">
    <property type="entry name" value="hisS"/>
    <property type="match status" value="1"/>
</dbReference>
<keyword evidence="8" id="KW-0963">Cytoplasm</keyword>
<keyword evidence="5 8" id="KW-0648">Protein biosynthesis</keyword>
<dbReference type="GO" id="GO:0005524">
    <property type="term" value="F:ATP binding"/>
    <property type="evidence" value="ECO:0007669"/>
    <property type="project" value="UniProtKB-UniRule"/>
</dbReference>
<dbReference type="InterPro" id="IPR004516">
    <property type="entry name" value="HisRS/HisZ"/>
</dbReference>
<organism evidence="11 12">
    <name type="scientific">Candidatus Spyradosoma merdigallinarum</name>
    <dbReference type="NCBI Taxonomy" id="2840950"/>
    <lineage>
        <taxon>Bacteria</taxon>
        <taxon>Pseudomonadati</taxon>
        <taxon>Verrucomicrobiota</taxon>
        <taxon>Opitutia</taxon>
        <taxon>Opitutia incertae sedis</taxon>
        <taxon>Candidatus Spyradosoma</taxon>
    </lineage>
</organism>
<sequence length="468" mass="51432">MQFKSLPGFREFYPEDCAVRNYIFGRWRETAQRFGFREWDAPALEPLELFTEKSGEEIVSQLFNFEDKGGRKVSLRPEMTPSLARLVAARAGSLRRPIKWFGIGENYRYEKQQRGRLRAFYQYNADILGEAGCAADAEVIALCVESLRAFGLEEGDFRIRLSDRTLWFLFLESLGVPDEAAAVRVLAVVDKLERVAHEGLVEMMTAALAGTPLDPAETLATVKAFVALADVASLEAFFASRAGAEKARERLEDWKKLLALLGALGVGGFVRVDLSIVRGLAYYTGFVFEAFQTVGEGRALAGGGRYDRLVAKLGGPEMPAVGFGMGDVTLRNLLEERKLLPQIVDAPDFYAVVLGDENRAAALADVAMLRACGFRVEYAFRDGKFGKLIQAAEQTGARYALIYGTNELALDVVKVRDTRERREIAFPRKNLAGTLAEILESGLPVVEAPHCRGDGSCGGHCTCGKNGA</sequence>
<comment type="similarity">
    <text evidence="1 8">Belongs to the class-II aminoacyl-tRNA synthetase family.</text>
</comment>
<dbReference type="GO" id="GO:0005737">
    <property type="term" value="C:cytoplasm"/>
    <property type="evidence" value="ECO:0007669"/>
    <property type="project" value="UniProtKB-SubCell"/>
</dbReference>
<evidence type="ECO:0000256" key="6">
    <source>
        <dbReference type="ARBA" id="ARBA00023146"/>
    </source>
</evidence>
<feature type="binding site" evidence="9">
    <location>
        <begin position="78"/>
        <end position="80"/>
    </location>
    <ligand>
        <name>L-histidine</name>
        <dbReference type="ChEBI" id="CHEBI:57595"/>
    </ligand>
</feature>
<dbReference type="HAMAP" id="MF_00127">
    <property type="entry name" value="His_tRNA_synth"/>
    <property type="match status" value="1"/>
</dbReference>
<name>A0A9D1NKK5_9BACT</name>
<evidence type="ECO:0000256" key="2">
    <source>
        <dbReference type="ARBA" id="ARBA00011738"/>
    </source>
</evidence>
<evidence type="ECO:0000256" key="4">
    <source>
        <dbReference type="ARBA" id="ARBA00022741"/>
    </source>
</evidence>
<keyword evidence="3 8" id="KW-0436">Ligase</keyword>
<gene>
    <name evidence="8" type="primary">hisS</name>
    <name evidence="11" type="ORF">IAC75_03275</name>
</gene>
<dbReference type="CDD" id="cd00773">
    <property type="entry name" value="HisRS-like_core"/>
    <property type="match status" value="1"/>
</dbReference>
<dbReference type="Pfam" id="PF03129">
    <property type="entry name" value="HGTP_anticodon"/>
    <property type="match status" value="1"/>
</dbReference>
<dbReference type="PANTHER" id="PTHR43707:SF1">
    <property type="entry name" value="HISTIDINE--TRNA LIGASE, MITOCHONDRIAL-RELATED"/>
    <property type="match status" value="1"/>
</dbReference>
<evidence type="ECO:0000256" key="1">
    <source>
        <dbReference type="ARBA" id="ARBA00008226"/>
    </source>
</evidence>
<feature type="binding site" evidence="9">
    <location>
        <position position="278"/>
    </location>
    <ligand>
        <name>L-histidine</name>
        <dbReference type="ChEBI" id="CHEBI:57595"/>
    </ligand>
</feature>
<dbReference type="InterPro" id="IPR041715">
    <property type="entry name" value="HisRS-like_core"/>
</dbReference>
<feature type="binding site" evidence="9">
    <location>
        <position position="126"/>
    </location>
    <ligand>
        <name>L-histidine</name>
        <dbReference type="ChEBI" id="CHEBI:57595"/>
    </ligand>
</feature>
<feature type="binding site" evidence="9">
    <location>
        <position position="108"/>
    </location>
    <ligand>
        <name>L-histidine</name>
        <dbReference type="ChEBI" id="CHEBI:57595"/>
    </ligand>
</feature>
<dbReference type="InterPro" id="IPR006195">
    <property type="entry name" value="aa-tRNA-synth_II"/>
</dbReference>
<dbReference type="SUPFAM" id="SSF52954">
    <property type="entry name" value="Class II aaRS ABD-related"/>
    <property type="match status" value="1"/>
</dbReference>
<keyword evidence="8" id="KW-0067">ATP-binding</keyword>
<dbReference type="SUPFAM" id="SSF55681">
    <property type="entry name" value="Class II aaRS and biotin synthetases"/>
    <property type="match status" value="1"/>
</dbReference>
<evidence type="ECO:0000259" key="10">
    <source>
        <dbReference type="PROSITE" id="PS50862"/>
    </source>
</evidence>
<evidence type="ECO:0000256" key="5">
    <source>
        <dbReference type="ARBA" id="ARBA00022917"/>
    </source>
</evidence>
<reference evidence="11" key="2">
    <citation type="journal article" date="2021" name="PeerJ">
        <title>Extensive microbial diversity within the chicken gut microbiome revealed by metagenomics and culture.</title>
        <authorList>
            <person name="Gilroy R."/>
            <person name="Ravi A."/>
            <person name="Getino M."/>
            <person name="Pursley I."/>
            <person name="Horton D.L."/>
            <person name="Alikhan N.F."/>
            <person name="Baker D."/>
            <person name="Gharbi K."/>
            <person name="Hall N."/>
            <person name="Watson M."/>
            <person name="Adriaenssens E.M."/>
            <person name="Foster-Nyarko E."/>
            <person name="Jarju S."/>
            <person name="Secka A."/>
            <person name="Antonio M."/>
            <person name="Oren A."/>
            <person name="Chaudhuri R.R."/>
            <person name="La Ragione R."/>
            <person name="Hildebrand F."/>
            <person name="Pallen M.J."/>
        </authorList>
    </citation>
    <scope>NUCLEOTIDE SEQUENCE</scope>
    <source>
        <strain evidence="11">10669</strain>
    </source>
</reference>
<dbReference type="AlphaFoldDB" id="A0A9D1NKK5"/>
<dbReference type="InterPro" id="IPR036621">
    <property type="entry name" value="Anticodon-bd_dom_sf"/>
</dbReference>
<dbReference type="EC" id="6.1.1.21" evidence="8"/>
<accession>A0A9D1NKK5</accession>
<comment type="subcellular location">
    <subcellularLocation>
        <location evidence="8">Cytoplasm</location>
    </subcellularLocation>
</comment>
<keyword evidence="4 8" id="KW-0547">Nucleotide-binding</keyword>
<dbReference type="InterPro" id="IPR004154">
    <property type="entry name" value="Anticodon-bd"/>
</dbReference>
<evidence type="ECO:0000256" key="8">
    <source>
        <dbReference type="HAMAP-Rule" id="MF_00127"/>
    </source>
</evidence>
<feature type="binding site" evidence="9">
    <location>
        <position position="122"/>
    </location>
    <ligand>
        <name>L-histidine</name>
        <dbReference type="ChEBI" id="CHEBI:57595"/>
    </ligand>
</feature>
<comment type="subunit">
    <text evidence="2 8">Homodimer.</text>
</comment>
<feature type="domain" description="Aminoacyl-transfer RNA synthetases class-II family profile" evidence="10">
    <location>
        <begin position="32"/>
        <end position="341"/>
    </location>
</feature>
<evidence type="ECO:0000256" key="3">
    <source>
        <dbReference type="ARBA" id="ARBA00022598"/>
    </source>
</evidence>
<dbReference type="Pfam" id="PF13393">
    <property type="entry name" value="tRNA-synt_His"/>
    <property type="match status" value="1"/>
</dbReference>
<dbReference type="GO" id="GO:0006427">
    <property type="term" value="P:histidyl-tRNA aminoacylation"/>
    <property type="evidence" value="ECO:0007669"/>
    <property type="project" value="UniProtKB-UniRule"/>
</dbReference>
<feature type="binding site" evidence="9">
    <location>
        <begin position="282"/>
        <end position="283"/>
    </location>
    <ligand>
        <name>L-histidine</name>
        <dbReference type="ChEBI" id="CHEBI:57595"/>
    </ligand>
</feature>
<evidence type="ECO:0000256" key="9">
    <source>
        <dbReference type="PIRSR" id="PIRSR001549-1"/>
    </source>
</evidence>
<proteinExistence type="inferred from homology"/>
<evidence type="ECO:0000256" key="7">
    <source>
        <dbReference type="ARBA" id="ARBA00047639"/>
    </source>
</evidence>
<protein>
    <recommendedName>
        <fullName evidence="8">Histidine--tRNA ligase</fullName>
        <ecNumber evidence="8">6.1.1.21</ecNumber>
    </recommendedName>
    <alternativeName>
        <fullName evidence="8">Histidyl-tRNA synthetase</fullName>
        <shortName evidence="8">HisRS</shortName>
    </alternativeName>
</protein>
<dbReference type="EMBL" id="DVOG01000083">
    <property type="protein sequence ID" value="HIV04158.1"/>
    <property type="molecule type" value="Genomic_DNA"/>
</dbReference>
<dbReference type="InterPro" id="IPR045864">
    <property type="entry name" value="aa-tRNA-synth_II/BPL/LPL"/>
</dbReference>
<evidence type="ECO:0000313" key="11">
    <source>
        <dbReference type="EMBL" id="HIV04158.1"/>
    </source>
</evidence>
<comment type="catalytic activity">
    <reaction evidence="7 8">
        <text>tRNA(His) + L-histidine + ATP = L-histidyl-tRNA(His) + AMP + diphosphate + H(+)</text>
        <dbReference type="Rhea" id="RHEA:17313"/>
        <dbReference type="Rhea" id="RHEA-COMP:9665"/>
        <dbReference type="Rhea" id="RHEA-COMP:9689"/>
        <dbReference type="ChEBI" id="CHEBI:15378"/>
        <dbReference type="ChEBI" id="CHEBI:30616"/>
        <dbReference type="ChEBI" id="CHEBI:33019"/>
        <dbReference type="ChEBI" id="CHEBI:57595"/>
        <dbReference type="ChEBI" id="CHEBI:78442"/>
        <dbReference type="ChEBI" id="CHEBI:78527"/>
        <dbReference type="ChEBI" id="CHEBI:456215"/>
        <dbReference type="EC" id="6.1.1.21"/>
    </reaction>
</comment>
<reference evidence="11" key="1">
    <citation type="submission" date="2020-10" db="EMBL/GenBank/DDBJ databases">
        <authorList>
            <person name="Gilroy R."/>
        </authorList>
    </citation>
    <scope>NUCLEOTIDE SEQUENCE</scope>
    <source>
        <strain evidence="11">10669</strain>
    </source>
</reference>
<keyword evidence="6 8" id="KW-0030">Aminoacyl-tRNA synthetase</keyword>
<dbReference type="PROSITE" id="PS50862">
    <property type="entry name" value="AA_TRNA_LIGASE_II"/>
    <property type="match status" value="1"/>
</dbReference>
<dbReference type="PIRSF" id="PIRSF001549">
    <property type="entry name" value="His-tRNA_synth"/>
    <property type="match status" value="1"/>
</dbReference>
<dbReference type="Gene3D" id="3.40.50.800">
    <property type="entry name" value="Anticodon-binding domain"/>
    <property type="match status" value="1"/>
</dbReference>
<dbReference type="PANTHER" id="PTHR43707">
    <property type="entry name" value="HISTIDYL-TRNA SYNTHETASE"/>
    <property type="match status" value="1"/>
</dbReference>
<dbReference type="Gene3D" id="3.30.930.10">
    <property type="entry name" value="Bira Bifunctional Protein, Domain 2"/>
    <property type="match status" value="1"/>
</dbReference>
<comment type="caution">
    <text evidence="11">The sequence shown here is derived from an EMBL/GenBank/DDBJ whole genome shotgun (WGS) entry which is preliminary data.</text>
</comment>
<dbReference type="GO" id="GO:0004821">
    <property type="term" value="F:histidine-tRNA ligase activity"/>
    <property type="evidence" value="ECO:0007669"/>
    <property type="project" value="UniProtKB-UniRule"/>
</dbReference>
<evidence type="ECO:0000313" key="12">
    <source>
        <dbReference type="Proteomes" id="UP000886812"/>
    </source>
</evidence>
<dbReference type="InterPro" id="IPR015807">
    <property type="entry name" value="His-tRNA-ligase"/>
</dbReference>